<evidence type="ECO:0008006" key="4">
    <source>
        <dbReference type="Google" id="ProtNLM"/>
    </source>
</evidence>
<feature type="compositionally biased region" description="Pro residues" evidence="1">
    <location>
        <begin position="267"/>
        <end position="284"/>
    </location>
</feature>
<gene>
    <name evidence="3" type="ORF">VVAX_05261</name>
</gene>
<feature type="signal peptide" evidence="2">
    <location>
        <begin position="1"/>
        <end position="24"/>
    </location>
</feature>
<evidence type="ECO:0000313" key="3">
    <source>
        <dbReference type="EMBL" id="CAA2108757.1"/>
    </source>
</evidence>
<proteinExistence type="predicted"/>
<dbReference type="RefSeq" id="WP_339092749.1">
    <property type="nucleotide sequence ID" value="NZ_LR743507.1"/>
</dbReference>
<dbReference type="AlphaFoldDB" id="A0A679JDI8"/>
<name>A0A679JDI8_VARPD</name>
<feature type="region of interest" description="Disordered" evidence="1">
    <location>
        <begin position="128"/>
        <end position="156"/>
    </location>
</feature>
<feature type="chain" id="PRO_5025651688" description="Secreted protein" evidence="2">
    <location>
        <begin position="25"/>
        <end position="284"/>
    </location>
</feature>
<sequence length="284" mass="28321">MTPRIALTTAAACLALLAGNPAFAQVPPPAGPPGSQPPLAATAPMPPDPPVVPIAPEAGAVASGRMAQWLLNPNGEADGLLLADGTQVTFPPHLSAAVMQVLKPGDAVHVSGWRAPDVPVVRMQSLSANGRSVSDQPPAPGMAPPRPRGPGAAGAAGALDAMSAQGRIERLLYTDRGDVRGVVLADKTIVRFPPHIGAAYAAQLQPGAPLHARGWGTRGAQGTALEATSLGATAATVREVFGGPGLEPAPQGPRGKAGPGGAREPRGPTPPAPLMAPAAPVPQS</sequence>
<reference evidence="3" key="1">
    <citation type="submission" date="2019-12" db="EMBL/GenBank/DDBJ databases">
        <authorList>
            <person name="Cremers G."/>
        </authorList>
    </citation>
    <scope>NUCLEOTIDE SEQUENCE</scope>
    <source>
        <strain evidence="3">Vvax</strain>
    </source>
</reference>
<feature type="region of interest" description="Disordered" evidence="1">
    <location>
        <begin position="241"/>
        <end position="284"/>
    </location>
</feature>
<protein>
    <recommendedName>
        <fullName evidence="4">Secreted protein</fullName>
    </recommendedName>
</protein>
<keyword evidence="2" id="KW-0732">Signal</keyword>
<evidence type="ECO:0000256" key="2">
    <source>
        <dbReference type="SAM" id="SignalP"/>
    </source>
</evidence>
<organism evidence="3">
    <name type="scientific">Variovorax paradoxus</name>
    <dbReference type="NCBI Taxonomy" id="34073"/>
    <lineage>
        <taxon>Bacteria</taxon>
        <taxon>Pseudomonadati</taxon>
        <taxon>Pseudomonadota</taxon>
        <taxon>Betaproteobacteria</taxon>
        <taxon>Burkholderiales</taxon>
        <taxon>Comamonadaceae</taxon>
        <taxon>Variovorax</taxon>
    </lineage>
</organism>
<evidence type="ECO:0000256" key="1">
    <source>
        <dbReference type="SAM" id="MobiDB-lite"/>
    </source>
</evidence>
<feature type="compositionally biased region" description="Pro residues" evidence="1">
    <location>
        <begin position="137"/>
        <end position="148"/>
    </location>
</feature>
<accession>A0A679JDI8</accession>
<dbReference type="EMBL" id="LR743507">
    <property type="protein sequence ID" value="CAA2108757.1"/>
    <property type="molecule type" value="Genomic_DNA"/>
</dbReference>